<protein>
    <submittedName>
        <fullName evidence="2">XRE family transcriptional regulator</fullName>
    </submittedName>
</protein>
<evidence type="ECO:0000313" key="3">
    <source>
        <dbReference type="Proteomes" id="UP000295294"/>
    </source>
</evidence>
<keyword evidence="2" id="KW-0614">Plasmid</keyword>
<dbReference type="Gene3D" id="1.10.260.40">
    <property type="entry name" value="lambda repressor-like DNA-binding domains"/>
    <property type="match status" value="1"/>
</dbReference>
<reference evidence="2 3" key="1">
    <citation type="submission" date="2019-03" db="EMBL/GenBank/DDBJ databases">
        <title>Efficiently degradation of phenoxyalkanoic acid herbicides by Cupriavidus oxalaticus strain X32.</title>
        <authorList>
            <person name="Sheng X."/>
        </authorList>
    </citation>
    <scope>NUCLEOTIDE SEQUENCE [LARGE SCALE GENOMIC DNA]</scope>
    <source>
        <strain evidence="2 3">X32</strain>
        <plasmid evidence="2 3">unnamed1</plasmid>
    </source>
</reference>
<dbReference type="Proteomes" id="UP000295294">
    <property type="component" value="Plasmid unnamed1"/>
</dbReference>
<dbReference type="OrthoDB" id="129377at2"/>
<dbReference type="GO" id="GO:0003677">
    <property type="term" value="F:DNA binding"/>
    <property type="evidence" value="ECO:0007669"/>
    <property type="project" value="InterPro"/>
</dbReference>
<dbReference type="InterPro" id="IPR039554">
    <property type="entry name" value="HigA2-like_HTH"/>
</dbReference>
<feature type="domain" description="HigA2-like helix-turn-helix" evidence="1">
    <location>
        <begin position="11"/>
        <end position="81"/>
    </location>
</feature>
<evidence type="ECO:0000259" key="1">
    <source>
        <dbReference type="Pfam" id="PF13744"/>
    </source>
</evidence>
<dbReference type="Pfam" id="PF13744">
    <property type="entry name" value="HTH_37"/>
    <property type="match status" value="1"/>
</dbReference>
<dbReference type="EMBL" id="CP038636">
    <property type="protein sequence ID" value="QBY55214.1"/>
    <property type="molecule type" value="Genomic_DNA"/>
</dbReference>
<dbReference type="RefSeq" id="WP_135706499.1">
    <property type="nucleotide sequence ID" value="NZ_CP038636.1"/>
</dbReference>
<sequence>MFRFEYGTSNVYAQLGFADADEIPLKAGIVKDITDRIRATGLTVSQAAALLGTSQTDLLLAIAGKFQSFHAAELRGWLKHLSSPLPCTTQ</sequence>
<organism evidence="2 3">
    <name type="scientific">Cupriavidus oxalaticus</name>
    <dbReference type="NCBI Taxonomy" id="96344"/>
    <lineage>
        <taxon>Bacteria</taxon>
        <taxon>Pseudomonadati</taxon>
        <taxon>Pseudomonadota</taxon>
        <taxon>Betaproteobacteria</taxon>
        <taxon>Burkholderiales</taxon>
        <taxon>Burkholderiaceae</taxon>
        <taxon>Cupriavidus</taxon>
    </lineage>
</organism>
<proteinExistence type="predicted"/>
<name>A0A4P7LG99_9BURK</name>
<dbReference type="InterPro" id="IPR010982">
    <property type="entry name" value="Lambda_DNA-bd_dom_sf"/>
</dbReference>
<gene>
    <name evidence="2" type="ORF">E0W60_29335</name>
</gene>
<geneLocation type="plasmid" evidence="2">
    <name>unnamed1</name>
</geneLocation>
<accession>A0A4P7LG99</accession>
<evidence type="ECO:0000313" key="2">
    <source>
        <dbReference type="EMBL" id="QBY55214.1"/>
    </source>
</evidence>
<dbReference type="KEGG" id="cox:E0W60_29335"/>
<dbReference type="SUPFAM" id="SSF47413">
    <property type="entry name" value="lambda repressor-like DNA-binding domains"/>
    <property type="match status" value="1"/>
</dbReference>
<dbReference type="AlphaFoldDB" id="A0A4P7LG99"/>